<reference evidence="3" key="1">
    <citation type="journal article" date="2019" name="Int. J. Syst. Evol. Microbiol.">
        <title>The Global Catalogue of Microorganisms (GCM) 10K type strain sequencing project: providing services to taxonomists for standard genome sequencing and annotation.</title>
        <authorList>
            <consortium name="The Broad Institute Genomics Platform"/>
            <consortium name="The Broad Institute Genome Sequencing Center for Infectious Disease"/>
            <person name="Wu L."/>
            <person name="Ma J."/>
        </authorList>
    </citation>
    <scope>NUCLEOTIDE SEQUENCE [LARGE SCALE GENOMIC DNA]</scope>
    <source>
        <strain evidence="3">JCM 18952</strain>
    </source>
</reference>
<keyword evidence="1" id="KW-0812">Transmembrane</keyword>
<dbReference type="Proteomes" id="UP001501257">
    <property type="component" value="Unassembled WGS sequence"/>
</dbReference>
<feature type="transmembrane region" description="Helical" evidence="1">
    <location>
        <begin position="177"/>
        <end position="196"/>
    </location>
</feature>
<feature type="transmembrane region" description="Helical" evidence="1">
    <location>
        <begin position="231"/>
        <end position="249"/>
    </location>
</feature>
<keyword evidence="1" id="KW-0472">Membrane</keyword>
<name>A0ABP9TNF6_9MICC</name>
<accession>A0ABP9TNF6</accession>
<protein>
    <submittedName>
        <fullName evidence="2">ABC transporter permease</fullName>
    </submittedName>
</protein>
<proteinExistence type="predicted"/>
<keyword evidence="3" id="KW-1185">Reference proteome</keyword>
<evidence type="ECO:0000313" key="3">
    <source>
        <dbReference type="Proteomes" id="UP001501257"/>
    </source>
</evidence>
<comment type="caution">
    <text evidence="2">The sequence shown here is derived from an EMBL/GenBank/DDBJ whole genome shotgun (WGS) entry which is preliminary data.</text>
</comment>
<gene>
    <name evidence="2" type="ORF">GCM10025778_15030</name>
</gene>
<feature type="transmembrane region" description="Helical" evidence="1">
    <location>
        <begin position="58"/>
        <end position="80"/>
    </location>
</feature>
<evidence type="ECO:0000313" key="2">
    <source>
        <dbReference type="EMBL" id="GAA5226970.1"/>
    </source>
</evidence>
<organism evidence="2 3">
    <name type="scientific">Paeniglutamicibacter antarcticus</name>
    <dbReference type="NCBI Taxonomy" id="494023"/>
    <lineage>
        <taxon>Bacteria</taxon>
        <taxon>Bacillati</taxon>
        <taxon>Actinomycetota</taxon>
        <taxon>Actinomycetes</taxon>
        <taxon>Micrococcales</taxon>
        <taxon>Micrococcaceae</taxon>
        <taxon>Paeniglutamicibacter</taxon>
    </lineage>
</organism>
<dbReference type="Pfam" id="PF12730">
    <property type="entry name" value="ABC2_membrane_4"/>
    <property type="match status" value="1"/>
</dbReference>
<evidence type="ECO:0000256" key="1">
    <source>
        <dbReference type="SAM" id="Phobius"/>
    </source>
</evidence>
<keyword evidence="1" id="KW-1133">Transmembrane helix</keyword>
<dbReference type="EMBL" id="BAABLK010000025">
    <property type="protein sequence ID" value="GAA5226970.1"/>
    <property type="molecule type" value="Genomic_DNA"/>
</dbReference>
<feature type="transmembrane region" description="Helical" evidence="1">
    <location>
        <begin position="112"/>
        <end position="133"/>
    </location>
</feature>
<feature type="transmembrane region" description="Helical" evidence="1">
    <location>
        <begin position="145"/>
        <end position="165"/>
    </location>
</feature>
<sequence>MSTMTPAAAVRIEYAKLRRRRLPLIGFVVIGAGLLFSSASLFTATAQASFTDPEAAPWLQLMLNLALTTALTSPLLVAILGSRVVEIEHQGNGWVLARMAGRRRGELCRIKFLALTPLLVGLVGLQFILQIFIARAAGLTQPLDVGLWAGYAGCVLLVGLALLGLHICLSAWLENQLISLGLGVIGSFIGLFSLFMPPSLAHLLPWGYYAVSTPAAMTGPGQTLTATAPDLVGLAIFLAVFALGFWAATEALNRKDS</sequence>